<comment type="caution">
    <text evidence="2">The sequence shown here is derived from an EMBL/GenBank/DDBJ whole genome shotgun (WGS) entry which is preliminary data.</text>
</comment>
<evidence type="ECO:0000313" key="3">
    <source>
        <dbReference type="Proteomes" id="UP001291623"/>
    </source>
</evidence>
<dbReference type="AlphaFoldDB" id="A0AAE1RM37"/>
<organism evidence="2 3">
    <name type="scientific">Anisodus tanguticus</name>
    <dbReference type="NCBI Taxonomy" id="243964"/>
    <lineage>
        <taxon>Eukaryota</taxon>
        <taxon>Viridiplantae</taxon>
        <taxon>Streptophyta</taxon>
        <taxon>Embryophyta</taxon>
        <taxon>Tracheophyta</taxon>
        <taxon>Spermatophyta</taxon>
        <taxon>Magnoliopsida</taxon>
        <taxon>eudicotyledons</taxon>
        <taxon>Gunneridae</taxon>
        <taxon>Pentapetalae</taxon>
        <taxon>asterids</taxon>
        <taxon>lamiids</taxon>
        <taxon>Solanales</taxon>
        <taxon>Solanaceae</taxon>
        <taxon>Solanoideae</taxon>
        <taxon>Hyoscyameae</taxon>
        <taxon>Anisodus</taxon>
    </lineage>
</organism>
<dbReference type="InterPro" id="IPR004859">
    <property type="entry name" value="Xrn1_N"/>
</dbReference>
<feature type="domain" description="Xrn1 N-terminal" evidence="1">
    <location>
        <begin position="172"/>
        <end position="201"/>
    </location>
</feature>
<evidence type="ECO:0000259" key="1">
    <source>
        <dbReference type="Pfam" id="PF03159"/>
    </source>
</evidence>
<accession>A0AAE1RM37</accession>
<sequence length="211" mass="23641">MQGLLSQAQVNNSHTNLSGFMHDVHGPKAKHIVSITSNEFSSAGRQSPESSSSRFFDSLKHESRKISPNTVVAAVGTTRKDRSRERNVKLLKKKVFLKMISLANLPFVVSIPLHHHLLPVLFEPDICLYPLIKKLYYCVDVEKCVPFSDGLGSASLRQEEPKDDFDGVDVSKTKPSGVEFDNLYLDMNGMIHPCFHPEGKVNECVFLKVFL</sequence>
<dbReference type="Gene3D" id="3.40.50.12390">
    <property type="match status" value="1"/>
</dbReference>
<evidence type="ECO:0000313" key="2">
    <source>
        <dbReference type="EMBL" id="KAK4354178.1"/>
    </source>
</evidence>
<protein>
    <recommendedName>
        <fullName evidence="1">Xrn1 N-terminal domain-containing protein</fullName>
    </recommendedName>
</protein>
<dbReference type="Proteomes" id="UP001291623">
    <property type="component" value="Unassembled WGS sequence"/>
</dbReference>
<dbReference type="GO" id="GO:0003676">
    <property type="term" value="F:nucleic acid binding"/>
    <property type="evidence" value="ECO:0007669"/>
    <property type="project" value="InterPro"/>
</dbReference>
<dbReference type="GO" id="GO:0004527">
    <property type="term" value="F:exonuclease activity"/>
    <property type="evidence" value="ECO:0007669"/>
    <property type="project" value="InterPro"/>
</dbReference>
<dbReference type="Pfam" id="PF03159">
    <property type="entry name" value="XRN_N"/>
    <property type="match status" value="1"/>
</dbReference>
<dbReference type="EMBL" id="JAVYJV010000014">
    <property type="protein sequence ID" value="KAK4354178.1"/>
    <property type="molecule type" value="Genomic_DNA"/>
</dbReference>
<proteinExistence type="predicted"/>
<reference evidence="2" key="1">
    <citation type="submission" date="2023-12" db="EMBL/GenBank/DDBJ databases">
        <title>Genome assembly of Anisodus tanguticus.</title>
        <authorList>
            <person name="Wang Y.-J."/>
        </authorList>
    </citation>
    <scope>NUCLEOTIDE SEQUENCE</scope>
    <source>
        <strain evidence="2">KB-2021</strain>
        <tissue evidence="2">Leaf</tissue>
    </source>
</reference>
<gene>
    <name evidence="2" type="ORF">RND71_026372</name>
</gene>
<name>A0AAE1RM37_9SOLA</name>
<keyword evidence="3" id="KW-1185">Reference proteome</keyword>